<dbReference type="Proteomes" id="UP000323000">
    <property type="component" value="Chromosome 7"/>
</dbReference>
<dbReference type="AlphaFoldDB" id="A0A5C7HLX4"/>
<comment type="function">
    <text evidence="5">Converts proline to delta-1-pyrroline-5-carboxylate.</text>
</comment>
<dbReference type="InterPro" id="IPR002872">
    <property type="entry name" value="Proline_DH_dom"/>
</dbReference>
<keyword evidence="3 5" id="KW-0560">Oxidoreductase</keyword>
<evidence type="ECO:0000256" key="6">
    <source>
        <dbReference type="SAM" id="Phobius"/>
    </source>
</evidence>
<evidence type="ECO:0000313" key="9">
    <source>
        <dbReference type="Proteomes" id="UP000323000"/>
    </source>
</evidence>
<proteinExistence type="inferred from homology"/>
<keyword evidence="6" id="KW-0812">Transmembrane</keyword>
<evidence type="ECO:0000256" key="2">
    <source>
        <dbReference type="ARBA" id="ARBA00012695"/>
    </source>
</evidence>
<comment type="catalytic activity">
    <reaction evidence="5">
        <text>L-proline + a quinone = (S)-1-pyrroline-5-carboxylate + a quinol + H(+)</text>
        <dbReference type="Rhea" id="RHEA:23784"/>
        <dbReference type="ChEBI" id="CHEBI:15378"/>
        <dbReference type="ChEBI" id="CHEBI:17388"/>
        <dbReference type="ChEBI" id="CHEBI:24646"/>
        <dbReference type="ChEBI" id="CHEBI:60039"/>
        <dbReference type="ChEBI" id="CHEBI:132124"/>
        <dbReference type="EC" id="1.5.5.2"/>
    </reaction>
</comment>
<dbReference type="EMBL" id="VAHF01000007">
    <property type="protein sequence ID" value="TXG57848.1"/>
    <property type="molecule type" value="Genomic_DNA"/>
</dbReference>
<protein>
    <recommendedName>
        <fullName evidence="2 5">Proline dehydrogenase</fullName>
        <ecNumber evidence="2 5">1.5.5.2</ecNumber>
    </recommendedName>
</protein>
<evidence type="ECO:0000256" key="3">
    <source>
        <dbReference type="ARBA" id="ARBA00023002"/>
    </source>
</evidence>
<dbReference type="InterPro" id="IPR015659">
    <property type="entry name" value="Proline_oxidase"/>
</dbReference>
<dbReference type="Pfam" id="PF01619">
    <property type="entry name" value="Pro_dh"/>
    <property type="match status" value="1"/>
</dbReference>
<sequence length="523" mass="58829">MATRLLQSKLLLHNNLRRHLTSASSSSTFTAVPPLNITQKTEPTTTAIETERAKPNNSIIDINDHQKLFGLLSTSKLLRAAFNLHLAAIESIVDLGTWVMNSKMMEMELARDVVLGTVKHTFYEHFCAGESAAEVRRCVGKLNEAGLRAMLVYAVEHTNDKTECQQNLQGFLQTVQSVKSLPPSSVRFHLIFSFLFVQVFIYLFIYSAWINSLFLVSSVIVKISAICPMSLLERVSDLLRWQQKDPSLNLPWKLNTFPIFSDCSPLYHTQKKPDPLTPEEETELQLGHERLLKLCQECVDANVPLAVDAEDTLIQPAIDYMTYSSAILYNRDDRPIVYNTMQAYLKDAKERLFLATKDAEKMKVPMGFKLVRGAYMSSETKFASSLGCESPIHNTIQDTHACYNDCASLMLEKIANGSSAVVLATHNVESGQLAAAKAKELGIDKGNEKLEFAQLYGMSEALSFGIRNAGFQVSKYMPFGPVEMIIPYLLRRAEENRGFLSTSNHDRLLIRKELNRRLKAVIF</sequence>
<dbReference type="PANTHER" id="PTHR13914:SF0">
    <property type="entry name" value="PROLINE DEHYDROGENASE 1, MITOCHONDRIAL"/>
    <property type="match status" value="1"/>
</dbReference>
<dbReference type="EC" id="1.5.5.2" evidence="2 5"/>
<dbReference type="Gene3D" id="3.20.20.220">
    <property type="match status" value="1"/>
</dbReference>
<accession>A0A5C7HLX4</accession>
<evidence type="ECO:0000259" key="7">
    <source>
        <dbReference type="Pfam" id="PF01619"/>
    </source>
</evidence>
<evidence type="ECO:0000313" key="8">
    <source>
        <dbReference type="EMBL" id="TXG57848.1"/>
    </source>
</evidence>
<keyword evidence="9" id="KW-1185">Reference proteome</keyword>
<feature type="transmembrane region" description="Helical" evidence="6">
    <location>
        <begin position="188"/>
        <end position="206"/>
    </location>
</feature>
<dbReference type="GO" id="GO:0010133">
    <property type="term" value="P:L-proline catabolic process to L-glutamate"/>
    <property type="evidence" value="ECO:0007669"/>
    <property type="project" value="TreeGrafter"/>
</dbReference>
<dbReference type="OrthoDB" id="5464at2759"/>
<gene>
    <name evidence="8" type="ORF">EZV62_015677</name>
</gene>
<reference evidence="9" key="1">
    <citation type="journal article" date="2019" name="Gigascience">
        <title>De novo genome assembly of the endangered Acer yangbiense, a plant species with extremely small populations endemic to Yunnan Province, China.</title>
        <authorList>
            <person name="Yang J."/>
            <person name="Wariss H.M."/>
            <person name="Tao L."/>
            <person name="Zhang R."/>
            <person name="Yun Q."/>
            <person name="Hollingsworth P."/>
            <person name="Dao Z."/>
            <person name="Luo G."/>
            <person name="Guo H."/>
            <person name="Ma Y."/>
            <person name="Sun W."/>
        </authorList>
    </citation>
    <scope>NUCLEOTIDE SEQUENCE [LARGE SCALE GENOMIC DNA]</scope>
    <source>
        <strain evidence="9">cv. Malutang</strain>
    </source>
</reference>
<evidence type="ECO:0000256" key="5">
    <source>
        <dbReference type="RuleBase" id="RU364054"/>
    </source>
</evidence>
<dbReference type="SUPFAM" id="SSF51730">
    <property type="entry name" value="FAD-linked oxidoreductase"/>
    <property type="match status" value="1"/>
</dbReference>
<keyword evidence="4 5" id="KW-0642">Proline metabolism</keyword>
<keyword evidence="6" id="KW-1133">Transmembrane helix</keyword>
<dbReference type="InterPro" id="IPR029041">
    <property type="entry name" value="FAD-linked_oxidoreductase-like"/>
</dbReference>
<dbReference type="GO" id="GO:0004657">
    <property type="term" value="F:proline dehydrogenase activity"/>
    <property type="evidence" value="ECO:0007669"/>
    <property type="project" value="UniProtKB-EC"/>
</dbReference>
<keyword evidence="6" id="KW-0472">Membrane</keyword>
<keyword evidence="5" id="KW-0274">FAD</keyword>
<comment type="caution">
    <text evidence="8">The sequence shown here is derived from an EMBL/GenBank/DDBJ whole genome shotgun (WGS) entry which is preliminary data.</text>
</comment>
<dbReference type="GO" id="GO:0005739">
    <property type="term" value="C:mitochondrion"/>
    <property type="evidence" value="ECO:0007669"/>
    <property type="project" value="TreeGrafter"/>
</dbReference>
<evidence type="ECO:0000256" key="4">
    <source>
        <dbReference type="ARBA" id="ARBA00023062"/>
    </source>
</evidence>
<name>A0A5C7HLX4_9ROSI</name>
<organism evidence="8 9">
    <name type="scientific">Acer yangbiense</name>
    <dbReference type="NCBI Taxonomy" id="1000413"/>
    <lineage>
        <taxon>Eukaryota</taxon>
        <taxon>Viridiplantae</taxon>
        <taxon>Streptophyta</taxon>
        <taxon>Embryophyta</taxon>
        <taxon>Tracheophyta</taxon>
        <taxon>Spermatophyta</taxon>
        <taxon>Magnoliopsida</taxon>
        <taxon>eudicotyledons</taxon>
        <taxon>Gunneridae</taxon>
        <taxon>Pentapetalae</taxon>
        <taxon>rosids</taxon>
        <taxon>malvids</taxon>
        <taxon>Sapindales</taxon>
        <taxon>Sapindaceae</taxon>
        <taxon>Hippocastanoideae</taxon>
        <taxon>Acereae</taxon>
        <taxon>Acer</taxon>
    </lineage>
</organism>
<keyword evidence="5" id="KW-0285">Flavoprotein</keyword>
<comment type="cofactor">
    <cofactor evidence="5">
        <name>FAD</name>
        <dbReference type="ChEBI" id="CHEBI:57692"/>
    </cofactor>
</comment>
<evidence type="ECO:0000256" key="1">
    <source>
        <dbReference type="ARBA" id="ARBA00005869"/>
    </source>
</evidence>
<feature type="domain" description="Proline dehydrogenase" evidence="7">
    <location>
        <begin position="139"/>
        <end position="503"/>
    </location>
</feature>
<dbReference type="PANTHER" id="PTHR13914">
    <property type="entry name" value="PROLINE OXIDASE"/>
    <property type="match status" value="1"/>
</dbReference>
<dbReference type="GO" id="GO:0071949">
    <property type="term" value="F:FAD binding"/>
    <property type="evidence" value="ECO:0007669"/>
    <property type="project" value="TreeGrafter"/>
</dbReference>
<comment type="similarity">
    <text evidence="1 5">Belongs to the proline oxidase family.</text>
</comment>